<evidence type="ECO:0000313" key="3">
    <source>
        <dbReference type="Proteomes" id="UP000547510"/>
    </source>
</evidence>
<dbReference type="AlphaFoldDB" id="A0A841CLW3"/>
<feature type="transmembrane region" description="Helical" evidence="1">
    <location>
        <begin position="40"/>
        <end position="56"/>
    </location>
</feature>
<dbReference type="RefSeq" id="WP_184691337.1">
    <property type="nucleotide sequence ID" value="NZ_JACHJN010000004.1"/>
</dbReference>
<evidence type="ECO:0000256" key="1">
    <source>
        <dbReference type="SAM" id="Phobius"/>
    </source>
</evidence>
<comment type="caution">
    <text evidence="2">The sequence shown here is derived from an EMBL/GenBank/DDBJ whole genome shotgun (WGS) entry which is preliminary data.</text>
</comment>
<accession>A0A841CLW3</accession>
<reference evidence="2 3" key="1">
    <citation type="submission" date="2020-08" db="EMBL/GenBank/DDBJ databases">
        <title>Genomic Encyclopedia of Type Strains, Phase III (KMG-III): the genomes of soil and plant-associated and newly described type strains.</title>
        <authorList>
            <person name="Whitman W."/>
        </authorList>
    </citation>
    <scope>NUCLEOTIDE SEQUENCE [LARGE SCALE GENOMIC DNA]</scope>
    <source>
        <strain evidence="2 3">CECT 8640</strain>
    </source>
</reference>
<sequence>MTVVVRLKPLPRWWVWRPGADRGAAVRLARQRARRGRSRVLLAVAVPLACALVVLAPSWWSAVLLAGVPFLFTGAILLLPQRFSEWDVVVAAAERDVVHCEQFDDADQRRRARKLCEHFLAVREHADSARLAHVEALLWQALVALRDSLPVRDALAHADNRPGLAAAIAEQTRALADLDRRVDRFAAALRVAVEELDPELAASALRRVAALDPL</sequence>
<keyword evidence="1" id="KW-0812">Transmembrane</keyword>
<dbReference type="EMBL" id="JACHJN010000004">
    <property type="protein sequence ID" value="MBB5956556.1"/>
    <property type="molecule type" value="Genomic_DNA"/>
</dbReference>
<gene>
    <name evidence="2" type="ORF">FHS29_003142</name>
</gene>
<protein>
    <submittedName>
        <fullName evidence="2">Uncharacterized protein</fullName>
    </submittedName>
</protein>
<dbReference type="Proteomes" id="UP000547510">
    <property type="component" value="Unassembled WGS sequence"/>
</dbReference>
<keyword evidence="3" id="KW-1185">Reference proteome</keyword>
<keyword evidence="1" id="KW-0472">Membrane</keyword>
<proteinExistence type="predicted"/>
<name>A0A841CLW3_9PSEU</name>
<evidence type="ECO:0000313" key="2">
    <source>
        <dbReference type="EMBL" id="MBB5956556.1"/>
    </source>
</evidence>
<organism evidence="2 3">
    <name type="scientific">Saccharothrix tamanrassetensis</name>
    <dbReference type="NCBI Taxonomy" id="1051531"/>
    <lineage>
        <taxon>Bacteria</taxon>
        <taxon>Bacillati</taxon>
        <taxon>Actinomycetota</taxon>
        <taxon>Actinomycetes</taxon>
        <taxon>Pseudonocardiales</taxon>
        <taxon>Pseudonocardiaceae</taxon>
        <taxon>Saccharothrix</taxon>
    </lineage>
</organism>
<keyword evidence="1" id="KW-1133">Transmembrane helix</keyword>